<dbReference type="EMBL" id="CM001217">
    <property type="protein sequence ID" value="KEH42229.1"/>
    <property type="molecule type" value="Genomic_DNA"/>
</dbReference>
<accession>A0A072VJK3</accession>
<dbReference type="AlphaFoldDB" id="A0A072VJK3"/>
<organism evidence="1 3">
    <name type="scientific">Medicago truncatula</name>
    <name type="common">Barrel medic</name>
    <name type="synonym">Medicago tribuloides</name>
    <dbReference type="NCBI Taxonomy" id="3880"/>
    <lineage>
        <taxon>Eukaryota</taxon>
        <taxon>Viridiplantae</taxon>
        <taxon>Streptophyta</taxon>
        <taxon>Embryophyta</taxon>
        <taxon>Tracheophyta</taxon>
        <taxon>Spermatophyta</taxon>
        <taxon>Magnoliopsida</taxon>
        <taxon>eudicotyledons</taxon>
        <taxon>Gunneridae</taxon>
        <taxon>Pentapetalae</taxon>
        <taxon>rosids</taxon>
        <taxon>fabids</taxon>
        <taxon>Fabales</taxon>
        <taxon>Fabaceae</taxon>
        <taxon>Papilionoideae</taxon>
        <taxon>50 kb inversion clade</taxon>
        <taxon>NPAAA clade</taxon>
        <taxon>Hologalegina</taxon>
        <taxon>IRL clade</taxon>
        <taxon>Trifolieae</taxon>
        <taxon>Medicago</taxon>
    </lineage>
</organism>
<name>A0A072VJK3_MEDTR</name>
<reference evidence="2" key="3">
    <citation type="submission" date="2015-04" db="UniProtKB">
        <authorList>
            <consortium name="EnsemblPlants"/>
        </authorList>
    </citation>
    <scope>IDENTIFICATION</scope>
    <source>
        <strain evidence="2">cv. Jemalong A17</strain>
    </source>
</reference>
<proteinExistence type="predicted"/>
<reference evidence="1 3" key="2">
    <citation type="journal article" date="2014" name="BMC Genomics">
        <title>An improved genome release (version Mt4.0) for the model legume Medicago truncatula.</title>
        <authorList>
            <person name="Tang H."/>
            <person name="Krishnakumar V."/>
            <person name="Bidwell S."/>
            <person name="Rosen B."/>
            <person name="Chan A."/>
            <person name="Zhou S."/>
            <person name="Gentzbittel L."/>
            <person name="Childs K.L."/>
            <person name="Yandell M."/>
            <person name="Gundlach H."/>
            <person name="Mayer K.F."/>
            <person name="Schwartz D.C."/>
            <person name="Town C.D."/>
        </authorList>
    </citation>
    <scope>GENOME REANNOTATION</scope>
    <source>
        <strain evidence="1">A17</strain>
        <strain evidence="2 3">cv. Jemalong A17</strain>
    </source>
</reference>
<evidence type="ECO:0000313" key="1">
    <source>
        <dbReference type="EMBL" id="KEH42229.1"/>
    </source>
</evidence>
<sequence length="111" mass="13051">MTNLLPLRNLAEEDVNQHQFKSFDYFLHYAMVAIKHEQYIQTTKVSILDKPESIQIIEHTSDKIAEISTAIFYRHGRTKMINSNIYTCGKIVAFEVFVTKISEKKRKTKRE</sequence>
<evidence type="ECO:0000313" key="2">
    <source>
        <dbReference type="EnsemblPlants" id="KEH42229"/>
    </source>
</evidence>
<dbReference type="HOGENOM" id="CLU_2162130_0_0_1"/>
<reference evidence="1 3" key="1">
    <citation type="journal article" date="2011" name="Nature">
        <title>The Medicago genome provides insight into the evolution of rhizobial symbioses.</title>
        <authorList>
            <person name="Young N.D."/>
            <person name="Debelle F."/>
            <person name="Oldroyd G.E."/>
            <person name="Geurts R."/>
            <person name="Cannon S.B."/>
            <person name="Udvardi M.K."/>
            <person name="Benedito V.A."/>
            <person name="Mayer K.F."/>
            <person name="Gouzy J."/>
            <person name="Schoof H."/>
            <person name="Van de Peer Y."/>
            <person name="Proost S."/>
            <person name="Cook D.R."/>
            <person name="Meyers B.C."/>
            <person name="Spannagl M."/>
            <person name="Cheung F."/>
            <person name="De Mita S."/>
            <person name="Krishnakumar V."/>
            <person name="Gundlach H."/>
            <person name="Zhou S."/>
            <person name="Mudge J."/>
            <person name="Bharti A.K."/>
            <person name="Murray J.D."/>
            <person name="Naoumkina M.A."/>
            <person name="Rosen B."/>
            <person name="Silverstein K.A."/>
            <person name="Tang H."/>
            <person name="Rombauts S."/>
            <person name="Zhao P.X."/>
            <person name="Zhou P."/>
            <person name="Barbe V."/>
            <person name="Bardou P."/>
            <person name="Bechner M."/>
            <person name="Bellec A."/>
            <person name="Berger A."/>
            <person name="Berges H."/>
            <person name="Bidwell S."/>
            <person name="Bisseling T."/>
            <person name="Choisne N."/>
            <person name="Couloux A."/>
            <person name="Denny R."/>
            <person name="Deshpande S."/>
            <person name="Dai X."/>
            <person name="Doyle J.J."/>
            <person name="Dudez A.M."/>
            <person name="Farmer A.D."/>
            <person name="Fouteau S."/>
            <person name="Franken C."/>
            <person name="Gibelin C."/>
            <person name="Gish J."/>
            <person name="Goldstein S."/>
            <person name="Gonzalez A.J."/>
            <person name="Green P.J."/>
            <person name="Hallab A."/>
            <person name="Hartog M."/>
            <person name="Hua A."/>
            <person name="Humphray S.J."/>
            <person name="Jeong D.H."/>
            <person name="Jing Y."/>
            <person name="Jocker A."/>
            <person name="Kenton S.M."/>
            <person name="Kim D.J."/>
            <person name="Klee K."/>
            <person name="Lai H."/>
            <person name="Lang C."/>
            <person name="Lin S."/>
            <person name="Macmil S.L."/>
            <person name="Magdelenat G."/>
            <person name="Matthews L."/>
            <person name="McCorrison J."/>
            <person name="Monaghan E.L."/>
            <person name="Mun J.H."/>
            <person name="Najar F.Z."/>
            <person name="Nicholson C."/>
            <person name="Noirot C."/>
            <person name="O'Bleness M."/>
            <person name="Paule C.R."/>
            <person name="Poulain J."/>
            <person name="Prion F."/>
            <person name="Qin B."/>
            <person name="Qu C."/>
            <person name="Retzel E.F."/>
            <person name="Riddle C."/>
            <person name="Sallet E."/>
            <person name="Samain S."/>
            <person name="Samson N."/>
            <person name="Sanders I."/>
            <person name="Saurat O."/>
            <person name="Scarpelli C."/>
            <person name="Schiex T."/>
            <person name="Segurens B."/>
            <person name="Severin A.J."/>
            <person name="Sherrier D.J."/>
            <person name="Shi R."/>
            <person name="Sims S."/>
            <person name="Singer S.R."/>
            <person name="Sinharoy S."/>
            <person name="Sterck L."/>
            <person name="Viollet A."/>
            <person name="Wang B.B."/>
            <person name="Wang K."/>
            <person name="Wang M."/>
            <person name="Wang X."/>
            <person name="Warfsmann J."/>
            <person name="Weissenbach J."/>
            <person name="White D.D."/>
            <person name="White J.D."/>
            <person name="Wiley G.B."/>
            <person name="Wincker P."/>
            <person name="Xing Y."/>
            <person name="Yang L."/>
            <person name="Yao Z."/>
            <person name="Ying F."/>
            <person name="Zhai J."/>
            <person name="Zhou L."/>
            <person name="Zuber A."/>
            <person name="Denarie J."/>
            <person name="Dixon R.A."/>
            <person name="May G.D."/>
            <person name="Schwartz D.C."/>
            <person name="Rogers J."/>
            <person name="Quetier F."/>
            <person name="Town C.D."/>
            <person name="Roe B.A."/>
        </authorList>
    </citation>
    <scope>NUCLEOTIDE SEQUENCE [LARGE SCALE GENOMIC DNA]</scope>
    <source>
        <strain evidence="1">A17</strain>
        <strain evidence="2 3">cv. Jemalong A17</strain>
    </source>
</reference>
<dbReference type="EnsemblPlants" id="KEH42229">
    <property type="protein sequence ID" value="KEH42229"/>
    <property type="gene ID" value="MTR_1g064420"/>
</dbReference>
<dbReference type="Proteomes" id="UP000002051">
    <property type="component" value="Unassembled WGS sequence"/>
</dbReference>
<protein>
    <submittedName>
        <fullName evidence="1 2">Uncharacterized protein</fullName>
    </submittedName>
</protein>
<evidence type="ECO:0000313" key="3">
    <source>
        <dbReference type="Proteomes" id="UP000002051"/>
    </source>
</evidence>
<keyword evidence="3" id="KW-1185">Reference proteome</keyword>
<gene>
    <name evidence="1" type="ordered locus">MTR_1g064420</name>
</gene>